<dbReference type="PANTHER" id="PTHR43969:SF2">
    <property type="entry name" value="GLUTATHIONE S TRANSFERASE D11, ISOFORM B"/>
    <property type="match status" value="1"/>
</dbReference>
<evidence type="ECO:0000256" key="6">
    <source>
        <dbReference type="ARBA" id="ARBA00047960"/>
    </source>
</evidence>
<dbReference type="InterPro" id="IPR036249">
    <property type="entry name" value="Thioredoxin-like_sf"/>
</dbReference>
<sequence>MLNTLQCAISVACLNIVLFVRAKQIRVKGKILKLGNCVETVAVLQDKIKNPACRSVLILARLLDIEFDLRSINVLEKEHLKQEFVSINPQHVIPTIDDHGFILWESRVILTYLCSAFAKDDTLYPKNIRDRALVDQRLQFDLSTLYRRMEDYIQPTMTYGAYLDEKKKLKITEALGWLNTMLNDKKWVATDNMTLADISLCITVNQIQAFGIDISIHSNVNDWMQRCKTELEPHGFENGLEYHDAFSQTGPSDEQISKLDKKLSRDTQTVEVTISGAETLLDHAVQVYGDAKKMIYEHDDNEYEIMPENYESYEEQQSKRDLETKVRLIQRNFRRFLWEKLIKKTAAEWRATRTEQDKRESDRRESYVKKREICCTKKAFPKTKQDFDLLYAEVETWKEKEIARINEQFSGAPKIAELNALLDKEIKLLNAIQRQRFLLRKELENEKNAKLLEKLGKPVTWVTHKNKTIEMDTIRTQRARYLTKFYMEMKKQMNTEERLTLLVNVIPVIFNEQHSQVPGLLELIDREKSMLIRGVDPESLEGLRKRQNVLFMDIIKNEENEKKETLIGTSLQVMPKLYYSPTSPPCRSVLLLAKIINVQFDLKTINIFDHEHLKPAFVALNPQHCIPTLCDKNLVLWESRAILTYLVSAYAKDDTLYPKDVRIRALIDQRLHFDLGTLSHRMVEYFYPTIKLGAPLDETKRAKLEEALRWLDSFMKGRTWQATDHFTLADLALCVTVSQIEAFGWNLNAYTKIKPWLKLCKEYLEPHGYDEINEHGSEVLANYFMSRLKH</sequence>
<protein>
    <recommendedName>
        <fullName evidence="3">glutathione transferase</fullName>
        <ecNumber evidence="3">2.5.1.18</ecNumber>
    </recommendedName>
    <alternativeName>
        <fullName evidence="5">GST class-theta</fullName>
    </alternativeName>
</protein>
<feature type="chain" id="PRO_5016265547" description="glutathione transferase" evidence="8">
    <location>
        <begin position="23"/>
        <end position="790"/>
    </location>
</feature>
<dbReference type="InterPro" id="IPR004046">
    <property type="entry name" value="GST_C"/>
</dbReference>
<dbReference type="EC" id="2.5.1.18" evidence="3"/>
<keyword evidence="4" id="KW-0808">Transferase</keyword>
<evidence type="ECO:0000256" key="3">
    <source>
        <dbReference type="ARBA" id="ARBA00012452"/>
    </source>
</evidence>
<dbReference type="InterPro" id="IPR004045">
    <property type="entry name" value="Glutathione_S-Trfase_N"/>
</dbReference>
<dbReference type="VEuPathDB" id="VectorBase:CSON001574"/>
<evidence type="ECO:0000313" key="11">
    <source>
        <dbReference type="EMBL" id="SSX29649.1"/>
    </source>
</evidence>
<evidence type="ECO:0000259" key="9">
    <source>
        <dbReference type="PROSITE" id="PS50404"/>
    </source>
</evidence>
<dbReference type="InterPro" id="IPR040079">
    <property type="entry name" value="Glutathione_S-Trfase"/>
</dbReference>
<proteinExistence type="inferred from homology"/>
<gene>
    <name evidence="11" type="primary">CSON001574</name>
</gene>
<dbReference type="SFLD" id="SFLDG01153">
    <property type="entry name" value="Main.4:_Theta-like"/>
    <property type="match status" value="1"/>
</dbReference>
<organism evidence="11">
    <name type="scientific">Culicoides sonorensis</name>
    <name type="common">Biting midge</name>
    <dbReference type="NCBI Taxonomy" id="179676"/>
    <lineage>
        <taxon>Eukaryota</taxon>
        <taxon>Metazoa</taxon>
        <taxon>Ecdysozoa</taxon>
        <taxon>Arthropoda</taxon>
        <taxon>Hexapoda</taxon>
        <taxon>Insecta</taxon>
        <taxon>Pterygota</taxon>
        <taxon>Neoptera</taxon>
        <taxon>Endopterygota</taxon>
        <taxon>Diptera</taxon>
        <taxon>Nematocera</taxon>
        <taxon>Chironomoidea</taxon>
        <taxon>Ceratopogonidae</taxon>
        <taxon>Ceratopogoninae</taxon>
        <taxon>Culicoides</taxon>
        <taxon>Monoculicoides</taxon>
    </lineage>
</organism>
<keyword evidence="7" id="KW-0175">Coiled coil</keyword>
<dbReference type="FunFam" id="1.20.1050.10:FF:000007">
    <property type="entry name" value="Glutathione S-transferase 1-1"/>
    <property type="match status" value="2"/>
</dbReference>
<dbReference type="GO" id="GO:0006749">
    <property type="term" value="P:glutathione metabolic process"/>
    <property type="evidence" value="ECO:0007669"/>
    <property type="project" value="TreeGrafter"/>
</dbReference>
<evidence type="ECO:0000256" key="1">
    <source>
        <dbReference type="ARBA" id="ARBA00009899"/>
    </source>
</evidence>
<evidence type="ECO:0000256" key="4">
    <source>
        <dbReference type="ARBA" id="ARBA00022679"/>
    </source>
</evidence>
<feature type="domain" description="GST N-terminal" evidence="9">
    <location>
        <begin position="40"/>
        <end position="121"/>
    </location>
</feature>
<feature type="domain" description="GST C-terminal" evidence="10">
    <location>
        <begin position="660"/>
        <end position="779"/>
    </location>
</feature>
<dbReference type="InterPro" id="IPR010987">
    <property type="entry name" value="Glutathione-S-Trfase_C-like"/>
</dbReference>
<dbReference type="FunFam" id="3.40.30.10:FF:000034">
    <property type="entry name" value="glutathione S-transferase 1"/>
    <property type="match status" value="2"/>
</dbReference>
<dbReference type="CDD" id="cd03177">
    <property type="entry name" value="GST_C_Delta_Epsilon"/>
    <property type="match status" value="2"/>
</dbReference>
<dbReference type="SUPFAM" id="SSF52833">
    <property type="entry name" value="Thioredoxin-like"/>
    <property type="match status" value="2"/>
</dbReference>
<dbReference type="InterPro" id="IPR057887">
    <property type="entry name" value="IQUB_helical"/>
</dbReference>
<dbReference type="PANTHER" id="PTHR43969">
    <property type="entry name" value="GLUTATHIONE S TRANSFERASE D10, ISOFORM A-RELATED"/>
    <property type="match status" value="1"/>
</dbReference>
<comment type="similarity">
    <text evidence="1">Belongs to the GST superfamily. Theta family.</text>
</comment>
<comment type="catalytic activity">
    <reaction evidence="6">
        <text>RX + glutathione = an S-substituted glutathione + a halide anion + H(+)</text>
        <dbReference type="Rhea" id="RHEA:16437"/>
        <dbReference type="ChEBI" id="CHEBI:15378"/>
        <dbReference type="ChEBI" id="CHEBI:16042"/>
        <dbReference type="ChEBI" id="CHEBI:17792"/>
        <dbReference type="ChEBI" id="CHEBI:57925"/>
        <dbReference type="ChEBI" id="CHEBI:90779"/>
        <dbReference type="EC" id="2.5.1.18"/>
    </reaction>
</comment>
<evidence type="ECO:0000256" key="7">
    <source>
        <dbReference type="SAM" id="Coils"/>
    </source>
</evidence>
<accession>A0A336MKX6</accession>
<dbReference type="SUPFAM" id="SSF47616">
    <property type="entry name" value="GST C-terminal domain-like"/>
    <property type="match status" value="2"/>
</dbReference>
<dbReference type="AlphaFoldDB" id="A0A336MKX6"/>
<dbReference type="PROSITE" id="PS50405">
    <property type="entry name" value="GST_CTER"/>
    <property type="match status" value="2"/>
</dbReference>
<dbReference type="InterPro" id="IPR036282">
    <property type="entry name" value="Glutathione-S-Trfase_C_sf"/>
</dbReference>
<dbReference type="Pfam" id="PF02798">
    <property type="entry name" value="GST_N"/>
    <property type="match status" value="1"/>
</dbReference>
<reference evidence="11" key="1">
    <citation type="submission" date="2018-07" db="EMBL/GenBank/DDBJ databases">
        <authorList>
            <person name="Quirk P.G."/>
            <person name="Krulwich T.A."/>
        </authorList>
    </citation>
    <scope>NUCLEOTIDE SEQUENCE</scope>
</reference>
<feature type="domain" description="GST C-terminal" evidence="10">
    <location>
        <begin position="127"/>
        <end position="251"/>
    </location>
</feature>
<dbReference type="SFLD" id="SFLDG00358">
    <property type="entry name" value="Main_(cytGST)"/>
    <property type="match status" value="2"/>
</dbReference>
<feature type="coiled-coil region" evidence="7">
    <location>
        <begin position="415"/>
        <end position="449"/>
    </location>
</feature>
<evidence type="ECO:0000256" key="5">
    <source>
        <dbReference type="ARBA" id="ARBA00041523"/>
    </source>
</evidence>
<keyword evidence="8" id="KW-0732">Signal</keyword>
<evidence type="ECO:0000256" key="2">
    <source>
        <dbReference type="ARBA" id="ARBA00011738"/>
    </source>
</evidence>
<evidence type="ECO:0000256" key="8">
    <source>
        <dbReference type="SAM" id="SignalP"/>
    </source>
</evidence>
<dbReference type="Pfam" id="PF00043">
    <property type="entry name" value="GST_C"/>
    <property type="match status" value="2"/>
</dbReference>
<dbReference type="Pfam" id="PF13417">
    <property type="entry name" value="GST_N_3"/>
    <property type="match status" value="1"/>
</dbReference>
<dbReference type="EMBL" id="UFQT01001251">
    <property type="protein sequence ID" value="SSX29649.1"/>
    <property type="molecule type" value="Genomic_DNA"/>
</dbReference>
<dbReference type="Gene3D" id="3.40.30.10">
    <property type="entry name" value="Glutaredoxin"/>
    <property type="match status" value="2"/>
</dbReference>
<evidence type="ECO:0000259" key="10">
    <source>
        <dbReference type="PROSITE" id="PS50405"/>
    </source>
</evidence>
<dbReference type="GO" id="GO:0004364">
    <property type="term" value="F:glutathione transferase activity"/>
    <property type="evidence" value="ECO:0007669"/>
    <property type="project" value="UniProtKB-EC"/>
</dbReference>
<dbReference type="PROSITE" id="PS50404">
    <property type="entry name" value="GST_NTER"/>
    <property type="match status" value="2"/>
</dbReference>
<dbReference type="Gene3D" id="1.20.1050.10">
    <property type="match status" value="2"/>
</dbReference>
<comment type="subunit">
    <text evidence="2">Homodimer.</text>
</comment>
<dbReference type="SFLD" id="SFLDS00019">
    <property type="entry name" value="Glutathione_Transferase_(cytos"/>
    <property type="match status" value="2"/>
</dbReference>
<dbReference type="Pfam" id="PF25805">
    <property type="entry name" value="IQUB"/>
    <property type="match status" value="1"/>
</dbReference>
<dbReference type="CDD" id="cd03045">
    <property type="entry name" value="GST_N_Delta_Epsilon"/>
    <property type="match status" value="2"/>
</dbReference>
<feature type="signal peptide" evidence="8">
    <location>
        <begin position="1"/>
        <end position="22"/>
    </location>
</feature>
<name>A0A336MKX6_CULSO</name>
<feature type="domain" description="GST N-terminal" evidence="9">
    <location>
        <begin position="573"/>
        <end position="654"/>
    </location>
</feature>